<dbReference type="InterPro" id="IPR027413">
    <property type="entry name" value="GROEL-like_equatorial_sf"/>
</dbReference>
<evidence type="ECO:0000256" key="1">
    <source>
        <dbReference type="SAM" id="MobiDB-lite"/>
    </source>
</evidence>
<dbReference type="SUPFAM" id="SSF48592">
    <property type="entry name" value="GroEL equatorial domain-like"/>
    <property type="match status" value="1"/>
</dbReference>
<reference evidence="2 3" key="1">
    <citation type="submission" date="2019-05" db="EMBL/GenBank/DDBJ databases">
        <title>Another draft genome of Portunus trituberculatus and its Hox gene families provides insights of decapod evolution.</title>
        <authorList>
            <person name="Jeong J.-H."/>
            <person name="Song I."/>
            <person name="Kim S."/>
            <person name="Choi T."/>
            <person name="Kim D."/>
            <person name="Ryu S."/>
            <person name="Kim W."/>
        </authorList>
    </citation>
    <scope>NUCLEOTIDE SEQUENCE [LARGE SCALE GENOMIC DNA]</scope>
    <source>
        <tissue evidence="2">Muscle</tissue>
    </source>
</reference>
<dbReference type="GO" id="GO:0005524">
    <property type="term" value="F:ATP binding"/>
    <property type="evidence" value="ECO:0007669"/>
    <property type="project" value="InterPro"/>
</dbReference>
<dbReference type="Gene3D" id="1.10.560.10">
    <property type="entry name" value="GroEL-like equatorial domain"/>
    <property type="match status" value="1"/>
</dbReference>
<dbReference type="AlphaFoldDB" id="A0A5B7IYJ4"/>
<accession>A0A5B7IYJ4</accession>
<keyword evidence="3" id="KW-1185">Reference proteome</keyword>
<dbReference type="OrthoDB" id="1748577at2759"/>
<dbReference type="EMBL" id="VSRR010074178">
    <property type="protein sequence ID" value="MPC87333.1"/>
    <property type="molecule type" value="Genomic_DNA"/>
</dbReference>
<sequence>MVNEFVSLVQEFKHNTEKRGEKKNEECDARPETHDGRCVAGAGSTEVQLSLFIEQYGSQCPGLEQYAIKKFSESLRVFPKVSFMK</sequence>
<gene>
    <name evidence="2" type="primary">cct-8</name>
    <name evidence="2" type="ORF">E2C01_082193</name>
</gene>
<comment type="caution">
    <text evidence="2">The sequence shown here is derived from an EMBL/GenBank/DDBJ whole genome shotgun (WGS) entry which is preliminary data.</text>
</comment>
<feature type="region of interest" description="Disordered" evidence="1">
    <location>
        <begin position="15"/>
        <end position="34"/>
    </location>
</feature>
<protein>
    <submittedName>
        <fullName evidence="2">T-complex protein 1 subunit theta</fullName>
    </submittedName>
</protein>
<dbReference type="Pfam" id="PF00118">
    <property type="entry name" value="Cpn60_TCP1"/>
    <property type="match status" value="1"/>
</dbReference>
<dbReference type="InterPro" id="IPR002423">
    <property type="entry name" value="Cpn60/GroEL/TCP-1"/>
</dbReference>
<evidence type="ECO:0000313" key="3">
    <source>
        <dbReference type="Proteomes" id="UP000324222"/>
    </source>
</evidence>
<name>A0A5B7IYJ4_PORTR</name>
<dbReference type="Proteomes" id="UP000324222">
    <property type="component" value="Unassembled WGS sequence"/>
</dbReference>
<proteinExistence type="predicted"/>
<organism evidence="2 3">
    <name type="scientific">Portunus trituberculatus</name>
    <name type="common">Swimming crab</name>
    <name type="synonym">Neptunus trituberculatus</name>
    <dbReference type="NCBI Taxonomy" id="210409"/>
    <lineage>
        <taxon>Eukaryota</taxon>
        <taxon>Metazoa</taxon>
        <taxon>Ecdysozoa</taxon>
        <taxon>Arthropoda</taxon>
        <taxon>Crustacea</taxon>
        <taxon>Multicrustacea</taxon>
        <taxon>Malacostraca</taxon>
        <taxon>Eumalacostraca</taxon>
        <taxon>Eucarida</taxon>
        <taxon>Decapoda</taxon>
        <taxon>Pleocyemata</taxon>
        <taxon>Brachyura</taxon>
        <taxon>Eubrachyura</taxon>
        <taxon>Portunoidea</taxon>
        <taxon>Portunidae</taxon>
        <taxon>Portuninae</taxon>
        <taxon>Portunus</taxon>
    </lineage>
</organism>
<evidence type="ECO:0000313" key="2">
    <source>
        <dbReference type="EMBL" id="MPC87333.1"/>
    </source>
</evidence>